<evidence type="ECO:0000313" key="3">
    <source>
        <dbReference type="Proteomes" id="UP001162164"/>
    </source>
</evidence>
<evidence type="ECO:0000313" key="2">
    <source>
        <dbReference type="EMBL" id="KAJ8974518.1"/>
    </source>
</evidence>
<gene>
    <name evidence="2" type="ORF">NQ317_000321</name>
</gene>
<dbReference type="Proteomes" id="UP001162164">
    <property type="component" value="Unassembled WGS sequence"/>
</dbReference>
<comment type="caution">
    <text evidence="2">The sequence shown here is derived from an EMBL/GenBank/DDBJ whole genome shotgun (WGS) entry which is preliminary data.</text>
</comment>
<reference evidence="2" key="1">
    <citation type="journal article" date="2023" name="Insect Mol. Biol.">
        <title>Genome sequencing provides insights into the evolution of gene families encoding plant cell wall-degrading enzymes in longhorned beetles.</title>
        <authorList>
            <person name="Shin N.R."/>
            <person name="Okamura Y."/>
            <person name="Kirsch R."/>
            <person name="Pauchet Y."/>
        </authorList>
    </citation>
    <scope>NUCLEOTIDE SEQUENCE</scope>
    <source>
        <strain evidence="2">MMC_N1</strain>
    </source>
</reference>
<feature type="domain" description="YqaJ viral recombinase" evidence="1">
    <location>
        <begin position="73"/>
        <end position="177"/>
    </location>
</feature>
<dbReference type="InterPro" id="IPR019080">
    <property type="entry name" value="YqaJ_viral_recombinase"/>
</dbReference>
<dbReference type="InterPro" id="IPR051703">
    <property type="entry name" value="NF-kappa-B_Signaling_Reg"/>
</dbReference>
<dbReference type="EMBL" id="JAPWTJ010000978">
    <property type="protein sequence ID" value="KAJ8974518.1"/>
    <property type="molecule type" value="Genomic_DNA"/>
</dbReference>
<dbReference type="PANTHER" id="PTHR46609">
    <property type="entry name" value="EXONUCLEASE, PHAGE-TYPE/RECB, C-TERMINAL DOMAIN-CONTAINING PROTEIN"/>
    <property type="match status" value="1"/>
</dbReference>
<dbReference type="InterPro" id="IPR011335">
    <property type="entry name" value="Restrct_endonuc-II-like"/>
</dbReference>
<name>A0ABQ9J968_9CUCU</name>
<dbReference type="Pfam" id="PF09588">
    <property type="entry name" value="YqaJ"/>
    <property type="match status" value="1"/>
</dbReference>
<organism evidence="2 3">
    <name type="scientific">Molorchus minor</name>
    <dbReference type="NCBI Taxonomy" id="1323400"/>
    <lineage>
        <taxon>Eukaryota</taxon>
        <taxon>Metazoa</taxon>
        <taxon>Ecdysozoa</taxon>
        <taxon>Arthropoda</taxon>
        <taxon>Hexapoda</taxon>
        <taxon>Insecta</taxon>
        <taxon>Pterygota</taxon>
        <taxon>Neoptera</taxon>
        <taxon>Endopterygota</taxon>
        <taxon>Coleoptera</taxon>
        <taxon>Polyphaga</taxon>
        <taxon>Cucujiformia</taxon>
        <taxon>Chrysomeloidea</taxon>
        <taxon>Cerambycidae</taxon>
        <taxon>Lamiinae</taxon>
        <taxon>Monochamini</taxon>
        <taxon>Molorchus</taxon>
    </lineage>
</organism>
<dbReference type="InterPro" id="IPR011604">
    <property type="entry name" value="PDDEXK-like_dom_sf"/>
</dbReference>
<keyword evidence="3" id="KW-1185">Reference proteome</keyword>
<dbReference type="PANTHER" id="PTHR46609:SF8">
    <property type="entry name" value="YQAJ VIRAL RECOMBINASE DOMAIN-CONTAINING PROTEIN"/>
    <property type="match status" value="1"/>
</dbReference>
<dbReference type="CDD" id="cd22343">
    <property type="entry name" value="PDDEXK_lambda_exonuclease-like"/>
    <property type="match status" value="1"/>
</dbReference>
<sequence>KRKRQIQPLAEINQLSKDLLIEIIFENAEKSQVLLDLDEVLPSKQCCISQYSSIIESEAYIIAETSKVDKLRWHKERQFRITGSRCYELYTYNKNDWHTKSEKYFWPKGFTNKFVQHGIKTEPEARMAYISDTGHNVRETGLMVSKKHPWLGYSPDGITIGHNNRPIKLLEIKCPFIGKTEPAIGFINSCDFLVQDGELISLKKKHKYYGQYILVFQKDFLNIRVKFDLNFTSTMIHKLQSIYFNMLHEICISKNVKNIK</sequence>
<proteinExistence type="predicted"/>
<feature type="non-terminal residue" evidence="2">
    <location>
        <position position="1"/>
    </location>
</feature>
<dbReference type="Gene3D" id="3.90.320.10">
    <property type="match status" value="1"/>
</dbReference>
<protein>
    <recommendedName>
        <fullName evidence="1">YqaJ viral recombinase domain-containing protein</fullName>
    </recommendedName>
</protein>
<dbReference type="SUPFAM" id="SSF52980">
    <property type="entry name" value="Restriction endonuclease-like"/>
    <property type="match status" value="1"/>
</dbReference>
<accession>A0ABQ9J968</accession>
<evidence type="ECO:0000259" key="1">
    <source>
        <dbReference type="Pfam" id="PF09588"/>
    </source>
</evidence>